<accession>A0A9D2KZL7</accession>
<dbReference type="AlphaFoldDB" id="A0A9D2KZL7"/>
<organism evidence="2 3">
    <name type="scientific">Candidatus Eisenbergiella merdipullorum</name>
    <dbReference type="NCBI Taxonomy" id="2838553"/>
    <lineage>
        <taxon>Bacteria</taxon>
        <taxon>Bacillati</taxon>
        <taxon>Bacillota</taxon>
        <taxon>Clostridia</taxon>
        <taxon>Lachnospirales</taxon>
        <taxon>Lachnospiraceae</taxon>
        <taxon>Eisenbergiella</taxon>
    </lineage>
</organism>
<evidence type="ECO:0000313" key="2">
    <source>
        <dbReference type="EMBL" id="HJA92743.1"/>
    </source>
</evidence>
<dbReference type="InterPro" id="IPR010982">
    <property type="entry name" value="Lambda_DNA-bd_dom_sf"/>
</dbReference>
<gene>
    <name evidence="2" type="ORF">H9717_06455</name>
</gene>
<dbReference type="GO" id="GO:0003677">
    <property type="term" value="F:DNA binding"/>
    <property type="evidence" value="ECO:0007669"/>
    <property type="project" value="InterPro"/>
</dbReference>
<dbReference type="Pfam" id="PF13443">
    <property type="entry name" value="HTH_26"/>
    <property type="match status" value="1"/>
</dbReference>
<dbReference type="SUPFAM" id="SSF47413">
    <property type="entry name" value="lambda repressor-like DNA-binding domains"/>
    <property type="match status" value="1"/>
</dbReference>
<proteinExistence type="predicted"/>
<dbReference type="Proteomes" id="UP000886858">
    <property type="component" value="Unassembled WGS sequence"/>
</dbReference>
<evidence type="ECO:0000259" key="1">
    <source>
        <dbReference type="Pfam" id="PF13443"/>
    </source>
</evidence>
<evidence type="ECO:0000313" key="3">
    <source>
        <dbReference type="Proteomes" id="UP000886858"/>
    </source>
</evidence>
<dbReference type="InterPro" id="IPR001387">
    <property type="entry name" value="Cro/C1-type_HTH"/>
</dbReference>
<protein>
    <submittedName>
        <fullName evidence="2">Helix-turn-helix transcriptional regulator</fullName>
    </submittedName>
</protein>
<name>A0A9D2KZL7_9FIRM</name>
<dbReference type="Gene3D" id="1.10.260.40">
    <property type="entry name" value="lambda repressor-like DNA-binding domains"/>
    <property type="match status" value="1"/>
</dbReference>
<reference evidence="2" key="1">
    <citation type="journal article" date="2021" name="PeerJ">
        <title>Extensive microbial diversity within the chicken gut microbiome revealed by metagenomics and culture.</title>
        <authorList>
            <person name="Gilroy R."/>
            <person name="Ravi A."/>
            <person name="Getino M."/>
            <person name="Pursley I."/>
            <person name="Horton D.L."/>
            <person name="Alikhan N.F."/>
            <person name="Baker D."/>
            <person name="Gharbi K."/>
            <person name="Hall N."/>
            <person name="Watson M."/>
            <person name="Adriaenssens E.M."/>
            <person name="Foster-Nyarko E."/>
            <person name="Jarju S."/>
            <person name="Secka A."/>
            <person name="Antonio M."/>
            <person name="Oren A."/>
            <person name="Chaudhuri R.R."/>
            <person name="La Ragione R."/>
            <person name="Hildebrand F."/>
            <person name="Pallen M.J."/>
        </authorList>
    </citation>
    <scope>NUCLEOTIDE SEQUENCE</scope>
    <source>
        <strain evidence="2">CHK179-7159</strain>
    </source>
</reference>
<comment type="caution">
    <text evidence="2">The sequence shown here is derived from an EMBL/GenBank/DDBJ whole genome shotgun (WGS) entry which is preliminary data.</text>
</comment>
<dbReference type="EMBL" id="DWYY01000066">
    <property type="protein sequence ID" value="HJA92743.1"/>
    <property type="molecule type" value="Genomic_DNA"/>
</dbReference>
<feature type="domain" description="HTH cro/C1-type" evidence="1">
    <location>
        <begin position="6"/>
        <end position="67"/>
    </location>
</feature>
<reference evidence="2" key="2">
    <citation type="submission" date="2021-04" db="EMBL/GenBank/DDBJ databases">
        <authorList>
            <person name="Gilroy R."/>
        </authorList>
    </citation>
    <scope>NUCLEOTIDE SEQUENCE</scope>
    <source>
        <strain evidence="2">CHK179-7159</strain>
    </source>
</reference>
<sequence length="73" mass="7981">MAVTKNLARYMKEKAINLSGMARATGIPYSALYASLGDSKRDRPLSVDEAVLICKFLGEKVEDFADAPEEKEG</sequence>